<proteinExistence type="inferred from homology"/>
<dbReference type="PANTHER" id="PTHR43133">
    <property type="entry name" value="RNA POLYMERASE ECF-TYPE SIGMA FACTO"/>
    <property type="match status" value="1"/>
</dbReference>
<keyword evidence="3" id="KW-0731">Sigma factor</keyword>
<dbReference type="Gene3D" id="1.10.1740.10">
    <property type="match status" value="1"/>
</dbReference>
<dbReference type="STRING" id="1178515.SY83_16870"/>
<dbReference type="GO" id="GO:0003677">
    <property type="term" value="F:DNA binding"/>
    <property type="evidence" value="ECO:0007669"/>
    <property type="project" value="InterPro"/>
</dbReference>
<dbReference type="InterPro" id="IPR013325">
    <property type="entry name" value="RNA_pol_sigma_r2"/>
</dbReference>
<reference evidence="7 8" key="1">
    <citation type="submission" date="2015-01" db="EMBL/GenBank/DDBJ databases">
        <title>Paenibacillus swuensis/DY6/whole genome sequencing.</title>
        <authorList>
            <person name="Kim M.K."/>
            <person name="Srinivasan S."/>
            <person name="Lee J.-J."/>
        </authorList>
    </citation>
    <scope>NUCLEOTIDE SEQUENCE [LARGE SCALE GENOMIC DNA]</scope>
    <source>
        <strain evidence="7 8">DY6</strain>
    </source>
</reference>
<evidence type="ECO:0000313" key="8">
    <source>
        <dbReference type="Proteomes" id="UP000076927"/>
    </source>
</evidence>
<name>A0A172TPK3_9BACL</name>
<keyword evidence="4" id="KW-0804">Transcription</keyword>
<sequence length="166" mass="19489">MFHVHYPTVVRKLTGLVRNESIAEDLAQEVFLRLYQHPPNEIDAVGAWLHRVLTRVGYDYLNRQTRERQIIEKQEHVERSSEQLQQSNEDVVMSKMNQNEVQEVLDALPERDRQLLMLKYSGYSYNEIAEKLQVQKSFVGTLLQRASVKFKKQAEAGMLNPYKQEV</sequence>
<dbReference type="InterPro" id="IPR036388">
    <property type="entry name" value="WH-like_DNA-bd_sf"/>
</dbReference>
<evidence type="ECO:0000256" key="4">
    <source>
        <dbReference type="ARBA" id="ARBA00023163"/>
    </source>
</evidence>
<evidence type="ECO:0000256" key="2">
    <source>
        <dbReference type="ARBA" id="ARBA00023015"/>
    </source>
</evidence>
<dbReference type="NCBIfam" id="TIGR02937">
    <property type="entry name" value="sigma70-ECF"/>
    <property type="match status" value="1"/>
</dbReference>
<keyword evidence="8" id="KW-1185">Reference proteome</keyword>
<dbReference type="Pfam" id="PF08281">
    <property type="entry name" value="Sigma70_r4_2"/>
    <property type="match status" value="1"/>
</dbReference>
<dbReference type="KEGG" id="pswu:SY83_16870"/>
<dbReference type="InterPro" id="IPR039425">
    <property type="entry name" value="RNA_pol_sigma-70-like"/>
</dbReference>
<dbReference type="AlphaFoldDB" id="A0A172TPK3"/>
<dbReference type="PATRIC" id="fig|1178515.4.peg.3391"/>
<dbReference type="SUPFAM" id="SSF88659">
    <property type="entry name" value="Sigma3 and sigma4 domains of RNA polymerase sigma factors"/>
    <property type="match status" value="1"/>
</dbReference>
<evidence type="ECO:0000256" key="1">
    <source>
        <dbReference type="ARBA" id="ARBA00010641"/>
    </source>
</evidence>
<evidence type="ECO:0000313" key="7">
    <source>
        <dbReference type="EMBL" id="ANE48985.1"/>
    </source>
</evidence>
<evidence type="ECO:0000259" key="5">
    <source>
        <dbReference type="Pfam" id="PF04542"/>
    </source>
</evidence>
<dbReference type="InterPro" id="IPR014284">
    <property type="entry name" value="RNA_pol_sigma-70_dom"/>
</dbReference>
<dbReference type="PANTHER" id="PTHR43133:SF51">
    <property type="entry name" value="RNA POLYMERASE SIGMA FACTOR"/>
    <property type="match status" value="1"/>
</dbReference>
<evidence type="ECO:0000256" key="3">
    <source>
        <dbReference type="ARBA" id="ARBA00023082"/>
    </source>
</evidence>
<dbReference type="Gene3D" id="1.10.10.10">
    <property type="entry name" value="Winged helix-like DNA-binding domain superfamily/Winged helix DNA-binding domain"/>
    <property type="match status" value="1"/>
</dbReference>
<dbReference type="InterPro" id="IPR007627">
    <property type="entry name" value="RNA_pol_sigma70_r2"/>
</dbReference>
<dbReference type="InterPro" id="IPR013249">
    <property type="entry name" value="RNA_pol_sigma70_r4_t2"/>
</dbReference>
<keyword evidence="2" id="KW-0805">Transcription regulation</keyword>
<comment type="similarity">
    <text evidence="1">Belongs to the sigma-70 factor family. ECF subfamily.</text>
</comment>
<dbReference type="EMBL" id="CP011388">
    <property type="protein sequence ID" value="ANE48985.1"/>
    <property type="molecule type" value="Genomic_DNA"/>
</dbReference>
<dbReference type="OrthoDB" id="9789355at2"/>
<gene>
    <name evidence="7" type="ORF">SY83_16870</name>
</gene>
<accession>A0A172TPK3</accession>
<dbReference type="InterPro" id="IPR013324">
    <property type="entry name" value="RNA_pol_sigma_r3/r4-like"/>
</dbReference>
<dbReference type="SUPFAM" id="SSF88946">
    <property type="entry name" value="Sigma2 domain of RNA polymerase sigma factors"/>
    <property type="match status" value="1"/>
</dbReference>
<feature type="domain" description="RNA polymerase sigma factor 70 region 4 type 2" evidence="6">
    <location>
        <begin position="99"/>
        <end position="147"/>
    </location>
</feature>
<dbReference type="GO" id="GO:0016987">
    <property type="term" value="F:sigma factor activity"/>
    <property type="evidence" value="ECO:0007669"/>
    <property type="project" value="UniProtKB-KW"/>
</dbReference>
<dbReference type="Pfam" id="PF04542">
    <property type="entry name" value="Sigma70_r2"/>
    <property type="match status" value="1"/>
</dbReference>
<dbReference type="Proteomes" id="UP000076927">
    <property type="component" value="Chromosome"/>
</dbReference>
<dbReference type="GO" id="GO:0006352">
    <property type="term" value="P:DNA-templated transcription initiation"/>
    <property type="evidence" value="ECO:0007669"/>
    <property type="project" value="InterPro"/>
</dbReference>
<feature type="domain" description="RNA polymerase sigma-70 region 2" evidence="5">
    <location>
        <begin position="2"/>
        <end position="66"/>
    </location>
</feature>
<organism evidence="7 8">
    <name type="scientific">Paenibacillus swuensis</name>
    <dbReference type="NCBI Taxonomy" id="1178515"/>
    <lineage>
        <taxon>Bacteria</taxon>
        <taxon>Bacillati</taxon>
        <taxon>Bacillota</taxon>
        <taxon>Bacilli</taxon>
        <taxon>Bacillales</taxon>
        <taxon>Paenibacillaceae</taxon>
        <taxon>Paenibacillus</taxon>
    </lineage>
</organism>
<evidence type="ECO:0000259" key="6">
    <source>
        <dbReference type="Pfam" id="PF08281"/>
    </source>
</evidence>
<protein>
    <submittedName>
        <fullName evidence="7">RNA polymerase sigma24 factor</fullName>
    </submittedName>
</protein>